<keyword evidence="1" id="KW-0732">Signal</keyword>
<reference evidence="2" key="1">
    <citation type="journal article" date="2020" name="New Phytol.">
        <title>Comparative genomics reveals dynamic genome evolution in host specialist ectomycorrhizal fungi.</title>
        <authorList>
            <person name="Lofgren L.A."/>
            <person name="Nguyen N.H."/>
            <person name="Vilgalys R."/>
            <person name="Ruytinx J."/>
            <person name="Liao H.L."/>
            <person name="Branco S."/>
            <person name="Kuo A."/>
            <person name="LaButti K."/>
            <person name="Lipzen A."/>
            <person name="Andreopoulos W."/>
            <person name="Pangilinan J."/>
            <person name="Riley R."/>
            <person name="Hundley H."/>
            <person name="Na H."/>
            <person name="Barry K."/>
            <person name="Grigoriev I.V."/>
            <person name="Stajich J.E."/>
            <person name="Kennedy P.G."/>
        </authorList>
    </citation>
    <scope>NUCLEOTIDE SEQUENCE</scope>
    <source>
        <strain evidence="2">S12</strain>
    </source>
</reference>
<gene>
    <name evidence="2" type="ORF">HD556DRAFT_1369132</name>
</gene>
<dbReference type="EMBL" id="JABBWE010000025">
    <property type="protein sequence ID" value="KAG1794663.1"/>
    <property type="molecule type" value="Genomic_DNA"/>
</dbReference>
<protein>
    <recommendedName>
        <fullName evidence="4">Secreted protein</fullName>
    </recommendedName>
</protein>
<accession>A0A9P7AQY6</accession>
<name>A0A9P7AQY6_9AGAM</name>
<organism evidence="2 3">
    <name type="scientific">Suillus plorans</name>
    <dbReference type="NCBI Taxonomy" id="116603"/>
    <lineage>
        <taxon>Eukaryota</taxon>
        <taxon>Fungi</taxon>
        <taxon>Dikarya</taxon>
        <taxon>Basidiomycota</taxon>
        <taxon>Agaricomycotina</taxon>
        <taxon>Agaricomycetes</taxon>
        <taxon>Agaricomycetidae</taxon>
        <taxon>Boletales</taxon>
        <taxon>Suillineae</taxon>
        <taxon>Suillaceae</taxon>
        <taxon>Suillus</taxon>
    </lineage>
</organism>
<feature type="signal peptide" evidence="1">
    <location>
        <begin position="1"/>
        <end position="27"/>
    </location>
</feature>
<dbReference type="Proteomes" id="UP000719766">
    <property type="component" value="Unassembled WGS sequence"/>
</dbReference>
<evidence type="ECO:0008006" key="4">
    <source>
        <dbReference type="Google" id="ProtNLM"/>
    </source>
</evidence>
<feature type="chain" id="PRO_5040243372" description="Secreted protein" evidence="1">
    <location>
        <begin position="28"/>
        <end position="160"/>
    </location>
</feature>
<dbReference type="GeneID" id="64596642"/>
<comment type="caution">
    <text evidence="2">The sequence shown here is derived from an EMBL/GenBank/DDBJ whole genome shotgun (WGS) entry which is preliminary data.</text>
</comment>
<keyword evidence="3" id="KW-1185">Reference proteome</keyword>
<dbReference type="OrthoDB" id="10584634at2759"/>
<dbReference type="RefSeq" id="XP_041160774.1">
    <property type="nucleotide sequence ID" value="XM_041302878.1"/>
</dbReference>
<proteinExistence type="predicted"/>
<evidence type="ECO:0000313" key="3">
    <source>
        <dbReference type="Proteomes" id="UP000719766"/>
    </source>
</evidence>
<evidence type="ECO:0000313" key="2">
    <source>
        <dbReference type="EMBL" id="KAG1794663.1"/>
    </source>
</evidence>
<evidence type="ECO:0000256" key="1">
    <source>
        <dbReference type="SAM" id="SignalP"/>
    </source>
</evidence>
<dbReference type="AlphaFoldDB" id="A0A9P7AQY6"/>
<sequence>MKPCGHRSNHDVIAIMMSICVLSASLAKLETCCQLIASFREQTQQRTLFGGSDRALYATVIHCTGGYIVTHAVDVCSADLSRNREVHQMSKERHHQTFIMLSNFMYRLRKSHGSLMLVLHAQQSYRHIIGSHLHKMKRTVTIPFSIIAWKCSAWTMPQSP</sequence>